<accession>A0A9Q1H644</accession>
<feature type="transmembrane region" description="Helical" evidence="5">
    <location>
        <begin position="223"/>
        <end position="244"/>
    </location>
</feature>
<feature type="transmembrane region" description="Helical" evidence="5">
    <location>
        <begin position="39"/>
        <end position="58"/>
    </location>
</feature>
<feature type="transmembrane region" description="Helical" evidence="5">
    <location>
        <begin position="158"/>
        <end position="178"/>
    </location>
</feature>
<dbReference type="SUPFAM" id="SSF103481">
    <property type="entry name" value="Multidrug resistance efflux transporter EmrE"/>
    <property type="match status" value="1"/>
</dbReference>
<gene>
    <name evidence="7" type="ORF">HOLleu_20938</name>
</gene>
<feature type="transmembrane region" description="Helical" evidence="5">
    <location>
        <begin position="129"/>
        <end position="146"/>
    </location>
</feature>
<dbReference type="Pfam" id="PF00892">
    <property type="entry name" value="EamA"/>
    <property type="match status" value="1"/>
</dbReference>
<dbReference type="InterPro" id="IPR037185">
    <property type="entry name" value="EmrE-like"/>
</dbReference>
<keyword evidence="8" id="KW-1185">Reference proteome</keyword>
<feature type="transmembrane region" description="Helical" evidence="5">
    <location>
        <begin position="70"/>
        <end position="92"/>
    </location>
</feature>
<evidence type="ECO:0000259" key="6">
    <source>
        <dbReference type="Pfam" id="PF00892"/>
    </source>
</evidence>
<dbReference type="PANTHER" id="PTHR22911:SF6">
    <property type="entry name" value="SOLUTE CARRIER FAMILY 35 MEMBER G1"/>
    <property type="match status" value="1"/>
</dbReference>
<keyword evidence="2 5" id="KW-0812">Transmembrane</keyword>
<organism evidence="7 8">
    <name type="scientific">Holothuria leucospilota</name>
    <name type="common">Black long sea cucumber</name>
    <name type="synonym">Mertensiothuria leucospilota</name>
    <dbReference type="NCBI Taxonomy" id="206669"/>
    <lineage>
        <taxon>Eukaryota</taxon>
        <taxon>Metazoa</taxon>
        <taxon>Echinodermata</taxon>
        <taxon>Eleutherozoa</taxon>
        <taxon>Echinozoa</taxon>
        <taxon>Holothuroidea</taxon>
        <taxon>Aspidochirotacea</taxon>
        <taxon>Aspidochirotida</taxon>
        <taxon>Holothuriidae</taxon>
        <taxon>Holothuria</taxon>
    </lineage>
</organism>
<evidence type="ECO:0000256" key="2">
    <source>
        <dbReference type="ARBA" id="ARBA00022692"/>
    </source>
</evidence>
<feature type="domain" description="EamA" evidence="6">
    <location>
        <begin position="10"/>
        <end position="140"/>
    </location>
</feature>
<reference evidence="7" key="1">
    <citation type="submission" date="2021-10" db="EMBL/GenBank/DDBJ databases">
        <title>Tropical sea cucumber genome reveals ecological adaptation and Cuvierian tubules defense mechanism.</title>
        <authorList>
            <person name="Chen T."/>
        </authorList>
    </citation>
    <scope>NUCLEOTIDE SEQUENCE</scope>
    <source>
        <strain evidence="7">Nanhai2018</strain>
        <tissue evidence="7">Muscle</tissue>
    </source>
</reference>
<evidence type="ECO:0000256" key="4">
    <source>
        <dbReference type="ARBA" id="ARBA00023136"/>
    </source>
</evidence>
<name>A0A9Q1H644_HOLLE</name>
<dbReference type="AlphaFoldDB" id="A0A9Q1H644"/>
<feature type="transmembrane region" description="Helical" evidence="5">
    <location>
        <begin position="251"/>
        <end position="271"/>
    </location>
</feature>
<dbReference type="InterPro" id="IPR000620">
    <property type="entry name" value="EamA_dom"/>
</dbReference>
<dbReference type="Proteomes" id="UP001152320">
    <property type="component" value="Chromosome 10"/>
</dbReference>
<evidence type="ECO:0000256" key="3">
    <source>
        <dbReference type="ARBA" id="ARBA00022989"/>
    </source>
</evidence>
<comment type="subcellular location">
    <subcellularLocation>
        <location evidence="1">Membrane</location>
        <topology evidence="1">Multi-pass membrane protein</topology>
    </subcellularLocation>
</comment>
<dbReference type="EMBL" id="JAIZAY010000010">
    <property type="protein sequence ID" value="KAJ8034198.1"/>
    <property type="molecule type" value="Genomic_DNA"/>
</dbReference>
<sequence length="297" mass="32307">MFLTAFSRSIGLLYGILAGLCTSMQIVLARSLTGTLPADQLIFARSIFMMVVIIHVSWTSSISYTNVDSMLYIVYGVLNVAGMYTSYIALIFTSTGNVNAVTMNLVIPTAILSYFILEESITSRLSIPIFVINFVGIVLIANPSFTTEGDMNEIYSDLIGVSLSFASLISITLSRIVGRKCSLRGFLDSSLMTIMSGVVGMSFCIFMLISGSSWKMVSTLSDFFKLFLFSTSALLSNQFTVLGVKYEQANNIAILGTLSVPLAYLSSLILFNEVPTLLNVIGAMMVLGSTLVSYFIF</sequence>
<feature type="transmembrane region" description="Helical" evidence="5">
    <location>
        <begin position="190"/>
        <end position="211"/>
    </location>
</feature>
<keyword evidence="4 5" id="KW-0472">Membrane</keyword>
<dbReference type="PANTHER" id="PTHR22911">
    <property type="entry name" value="ACYL-MALONYL CONDENSING ENZYME-RELATED"/>
    <property type="match status" value="1"/>
</dbReference>
<evidence type="ECO:0000313" key="7">
    <source>
        <dbReference type="EMBL" id="KAJ8034198.1"/>
    </source>
</evidence>
<protein>
    <recommendedName>
        <fullName evidence="6">EamA domain-containing protein</fullName>
    </recommendedName>
</protein>
<feature type="transmembrane region" description="Helical" evidence="5">
    <location>
        <begin position="277"/>
        <end position="296"/>
    </location>
</feature>
<feature type="transmembrane region" description="Helical" evidence="5">
    <location>
        <begin position="98"/>
        <end position="117"/>
    </location>
</feature>
<keyword evidence="3 5" id="KW-1133">Transmembrane helix</keyword>
<dbReference type="GO" id="GO:0016020">
    <property type="term" value="C:membrane"/>
    <property type="evidence" value="ECO:0007669"/>
    <property type="project" value="UniProtKB-SubCell"/>
</dbReference>
<evidence type="ECO:0000256" key="1">
    <source>
        <dbReference type="ARBA" id="ARBA00004141"/>
    </source>
</evidence>
<evidence type="ECO:0000313" key="8">
    <source>
        <dbReference type="Proteomes" id="UP001152320"/>
    </source>
</evidence>
<comment type="caution">
    <text evidence="7">The sequence shown here is derived from an EMBL/GenBank/DDBJ whole genome shotgun (WGS) entry which is preliminary data.</text>
</comment>
<proteinExistence type="predicted"/>
<evidence type="ECO:0000256" key="5">
    <source>
        <dbReference type="SAM" id="Phobius"/>
    </source>
</evidence>
<dbReference type="OrthoDB" id="306876at2759"/>